<gene>
    <name evidence="1" type="ORF">CJ209_02460</name>
</gene>
<name>A0A2N6TLE2_FUSNU</name>
<evidence type="ECO:0008006" key="3">
    <source>
        <dbReference type="Google" id="ProtNLM"/>
    </source>
</evidence>
<accession>A0A2N6TLE2</accession>
<comment type="caution">
    <text evidence="1">The sequence shown here is derived from an EMBL/GenBank/DDBJ whole genome shotgun (WGS) entry which is preliminary data.</text>
</comment>
<dbReference type="RefSeq" id="WP_158391752.1">
    <property type="nucleotide sequence ID" value="NZ_PNHC01000002.1"/>
</dbReference>
<proteinExistence type="predicted"/>
<evidence type="ECO:0000313" key="1">
    <source>
        <dbReference type="EMBL" id="PMC70143.1"/>
    </source>
</evidence>
<protein>
    <recommendedName>
        <fullName evidence="3">CD-NTase associated protein 4-like DNA endonuclease domain-containing protein</fullName>
    </recommendedName>
</protein>
<dbReference type="EMBL" id="PNHC01000002">
    <property type="protein sequence ID" value="PMC70143.1"/>
    <property type="molecule type" value="Genomic_DNA"/>
</dbReference>
<reference evidence="1 2" key="1">
    <citation type="submission" date="2017-09" db="EMBL/GenBank/DDBJ databases">
        <title>Bacterial strain isolated from the female urinary microbiota.</title>
        <authorList>
            <person name="Thomas-White K."/>
            <person name="Kumar N."/>
            <person name="Forster S."/>
            <person name="Putonti C."/>
            <person name="Lawley T."/>
            <person name="Wolfe A.J."/>
        </authorList>
    </citation>
    <scope>NUCLEOTIDE SEQUENCE [LARGE SCALE GENOMIC DNA]</scope>
    <source>
        <strain evidence="1 2">UMB0249</strain>
    </source>
</reference>
<dbReference type="Proteomes" id="UP000235733">
    <property type="component" value="Unassembled WGS sequence"/>
</dbReference>
<organism evidence="1 2">
    <name type="scientific">Fusobacterium nucleatum</name>
    <dbReference type="NCBI Taxonomy" id="851"/>
    <lineage>
        <taxon>Bacteria</taxon>
        <taxon>Fusobacteriati</taxon>
        <taxon>Fusobacteriota</taxon>
        <taxon>Fusobacteriia</taxon>
        <taxon>Fusobacteriales</taxon>
        <taxon>Fusobacteriaceae</taxon>
        <taxon>Fusobacterium</taxon>
    </lineage>
</organism>
<evidence type="ECO:0000313" key="2">
    <source>
        <dbReference type="Proteomes" id="UP000235733"/>
    </source>
</evidence>
<dbReference type="AlphaFoldDB" id="A0A2N6TLE2"/>
<sequence>MAQNRRANSVIFGFDFQVNAAIVLMLENIKNLETLKLEGDYEDIELKLKNNKYVLAQAKAVEQSSKDFKNVRKNLKKALLTLSEGAQKVAAAQLILITNSPNPFNEKELNNMFYGHAHRKYDTLLDSSKELIDGYLKKIKRPLDTKKFMIQVLPFETDEDNERYKVIRQVVDDFIGELNLNNLGINKKLLTMWQNEVFKNGSKKKSAIKLKKSDIIWSVISLVVDVEKIIDDKFAEDFDSSLYAEIINKYKEVIDSCCERCETFIKILHDYQLFKTDKKEKEKCLDFVKTKWTNYKSEFKLEYADEDVEEGLIKIILYNIIKNRITIDRIKKGVNYDI</sequence>